<evidence type="ECO:0000313" key="1">
    <source>
        <dbReference type="EMBL" id="CQD11944.1"/>
    </source>
</evidence>
<sequence>MTISELVAAAERRGCVLIDIEEHEQLCAKIASLMAAEADDAREFDAVFYR</sequence>
<dbReference type="Proteomes" id="UP000199251">
    <property type="component" value="Unassembled WGS sequence"/>
</dbReference>
<dbReference type="RefSeq" id="WP_175364405.1">
    <property type="nucleotide sequence ID" value="NZ_CTEE01000001.1"/>
</dbReference>
<dbReference type="AlphaFoldDB" id="A0A0E3WC39"/>
<reference evidence="1 2" key="1">
    <citation type="submission" date="2015-03" db="EMBL/GenBank/DDBJ databases">
        <authorList>
            <person name="Urmite Genomes"/>
        </authorList>
    </citation>
    <scope>NUCLEOTIDE SEQUENCE [LARGE SCALE GENOMIC DNA]</scope>
    <source>
        <strain evidence="1 2">CSUR P1491</strain>
    </source>
</reference>
<evidence type="ECO:0000313" key="2">
    <source>
        <dbReference type="Proteomes" id="UP000199251"/>
    </source>
</evidence>
<accession>A0A0E3WC39</accession>
<proteinExistence type="predicted"/>
<dbReference type="STRING" id="141349.BN1232_02254"/>
<dbReference type="EMBL" id="CTEE01000001">
    <property type="protein sequence ID" value="CQD11944.1"/>
    <property type="molecule type" value="Genomic_DNA"/>
</dbReference>
<name>A0A0E3WC39_MYCLN</name>
<protein>
    <submittedName>
        <fullName evidence="1">Uncharacterized protein</fullName>
    </submittedName>
</protein>
<organism evidence="1 2">
    <name type="scientific">Mycobacterium lentiflavum</name>
    <dbReference type="NCBI Taxonomy" id="141349"/>
    <lineage>
        <taxon>Bacteria</taxon>
        <taxon>Bacillati</taxon>
        <taxon>Actinomycetota</taxon>
        <taxon>Actinomycetes</taxon>
        <taxon>Mycobacteriales</taxon>
        <taxon>Mycobacteriaceae</taxon>
        <taxon>Mycobacterium</taxon>
        <taxon>Mycobacterium simiae complex</taxon>
    </lineage>
</organism>
<gene>
    <name evidence="1" type="ORF">BN1232_02254</name>
</gene>